<dbReference type="Proteomes" id="UP000027135">
    <property type="component" value="Unassembled WGS sequence"/>
</dbReference>
<keyword evidence="2" id="KW-1185">Reference proteome</keyword>
<protein>
    <submittedName>
        <fullName evidence="1">Uncharacterized protein</fullName>
    </submittedName>
</protein>
<name>A0A067QZA5_ZOONE</name>
<accession>A0A067QZA5</accession>
<proteinExistence type="predicted"/>
<dbReference type="InParanoid" id="A0A067QZA5"/>
<organism evidence="1 2">
    <name type="scientific">Zootermopsis nevadensis</name>
    <name type="common">Dampwood termite</name>
    <dbReference type="NCBI Taxonomy" id="136037"/>
    <lineage>
        <taxon>Eukaryota</taxon>
        <taxon>Metazoa</taxon>
        <taxon>Ecdysozoa</taxon>
        <taxon>Arthropoda</taxon>
        <taxon>Hexapoda</taxon>
        <taxon>Insecta</taxon>
        <taxon>Pterygota</taxon>
        <taxon>Neoptera</taxon>
        <taxon>Polyneoptera</taxon>
        <taxon>Dictyoptera</taxon>
        <taxon>Blattodea</taxon>
        <taxon>Blattoidea</taxon>
        <taxon>Termitoidae</taxon>
        <taxon>Termopsidae</taxon>
        <taxon>Zootermopsis</taxon>
    </lineage>
</organism>
<reference evidence="1 2" key="1">
    <citation type="journal article" date="2014" name="Nat. Commun.">
        <title>Molecular traces of alternative social organization in a termite genome.</title>
        <authorList>
            <person name="Terrapon N."/>
            <person name="Li C."/>
            <person name="Robertson H.M."/>
            <person name="Ji L."/>
            <person name="Meng X."/>
            <person name="Booth W."/>
            <person name="Chen Z."/>
            <person name="Childers C.P."/>
            <person name="Glastad K.M."/>
            <person name="Gokhale K."/>
            <person name="Gowin J."/>
            <person name="Gronenberg W."/>
            <person name="Hermansen R.A."/>
            <person name="Hu H."/>
            <person name="Hunt B.G."/>
            <person name="Huylmans A.K."/>
            <person name="Khalil S.M."/>
            <person name="Mitchell R.D."/>
            <person name="Munoz-Torres M.C."/>
            <person name="Mustard J.A."/>
            <person name="Pan H."/>
            <person name="Reese J.T."/>
            <person name="Scharf M.E."/>
            <person name="Sun F."/>
            <person name="Vogel H."/>
            <person name="Xiao J."/>
            <person name="Yang W."/>
            <person name="Yang Z."/>
            <person name="Yang Z."/>
            <person name="Zhou J."/>
            <person name="Zhu J."/>
            <person name="Brent C.S."/>
            <person name="Elsik C.G."/>
            <person name="Goodisman M.A."/>
            <person name="Liberles D.A."/>
            <person name="Roe R.M."/>
            <person name="Vargo E.L."/>
            <person name="Vilcinskas A."/>
            <person name="Wang J."/>
            <person name="Bornberg-Bauer E."/>
            <person name="Korb J."/>
            <person name="Zhang G."/>
            <person name="Liebig J."/>
        </authorList>
    </citation>
    <scope>NUCLEOTIDE SEQUENCE [LARGE SCALE GENOMIC DNA]</scope>
    <source>
        <tissue evidence="1">Whole organism</tissue>
    </source>
</reference>
<gene>
    <name evidence="1" type="ORF">L798_15520</name>
</gene>
<sequence>MRNDPKTDPGAHQASYTLGTVGLLREFKLTLRTRGTAHGDLKYIVVPCMTY</sequence>
<dbReference type="EMBL" id="KK853166">
    <property type="protein sequence ID" value="KDR10393.1"/>
    <property type="molecule type" value="Genomic_DNA"/>
</dbReference>
<dbReference type="AlphaFoldDB" id="A0A067QZA5"/>
<evidence type="ECO:0000313" key="2">
    <source>
        <dbReference type="Proteomes" id="UP000027135"/>
    </source>
</evidence>
<evidence type="ECO:0000313" key="1">
    <source>
        <dbReference type="EMBL" id="KDR10393.1"/>
    </source>
</evidence>